<evidence type="ECO:0000313" key="4">
    <source>
        <dbReference type="EMBL" id="KAH7427200.1"/>
    </source>
</evidence>
<dbReference type="GO" id="GO:0051087">
    <property type="term" value="F:protein-folding chaperone binding"/>
    <property type="evidence" value="ECO:0007669"/>
    <property type="project" value="InterPro"/>
</dbReference>
<dbReference type="Pfam" id="PF02179">
    <property type="entry name" value="BAG"/>
    <property type="match status" value="1"/>
</dbReference>
<dbReference type="GO" id="GO:0005737">
    <property type="term" value="C:cytoplasm"/>
    <property type="evidence" value="ECO:0007669"/>
    <property type="project" value="TreeGrafter"/>
</dbReference>
<reference evidence="4" key="1">
    <citation type="submission" date="2021-08" db="EMBL/GenBank/DDBJ databases">
        <title>WGS assembly of Ceratopteris richardii.</title>
        <authorList>
            <person name="Marchant D.B."/>
            <person name="Chen G."/>
            <person name="Jenkins J."/>
            <person name="Shu S."/>
            <person name="Leebens-Mack J."/>
            <person name="Grimwood J."/>
            <person name="Schmutz J."/>
            <person name="Soltis P."/>
            <person name="Soltis D."/>
            <person name="Chen Z.-H."/>
        </authorList>
    </citation>
    <scope>NUCLEOTIDE SEQUENCE</scope>
    <source>
        <strain evidence="4">Whitten #5841</strain>
        <tissue evidence="4">Leaf</tissue>
    </source>
</reference>
<dbReference type="Gene3D" id="3.10.20.90">
    <property type="entry name" value="Phosphatidylinositol 3-kinase Catalytic Subunit, Chain A, domain 1"/>
    <property type="match status" value="1"/>
</dbReference>
<dbReference type="InterPro" id="IPR003103">
    <property type="entry name" value="BAG_domain"/>
</dbReference>
<dbReference type="SUPFAM" id="SSF63491">
    <property type="entry name" value="BAG domain"/>
    <property type="match status" value="1"/>
</dbReference>
<dbReference type="GO" id="GO:0050821">
    <property type="term" value="P:protein stabilization"/>
    <property type="evidence" value="ECO:0007669"/>
    <property type="project" value="TreeGrafter"/>
</dbReference>
<feature type="domain" description="Ubiquitin-like" evidence="2">
    <location>
        <begin position="30"/>
        <end position="75"/>
    </location>
</feature>
<keyword evidence="5" id="KW-1185">Reference proteome</keyword>
<dbReference type="EMBL" id="CM035415">
    <property type="protein sequence ID" value="KAH7427200.1"/>
    <property type="molecule type" value="Genomic_DNA"/>
</dbReference>
<evidence type="ECO:0000313" key="5">
    <source>
        <dbReference type="Proteomes" id="UP000825935"/>
    </source>
</evidence>
<evidence type="ECO:0000259" key="3">
    <source>
        <dbReference type="PROSITE" id="PS51035"/>
    </source>
</evidence>
<dbReference type="InterPro" id="IPR000626">
    <property type="entry name" value="Ubiquitin-like_dom"/>
</dbReference>
<comment type="caution">
    <text evidence="4">The sequence shown here is derived from an EMBL/GenBank/DDBJ whole genome shotgun (WGS) entry which is preliminary data.</text>
</comment>
<gene>
    <name evidence="4" type="ORF">KP509_10G034000</name>
</gene>
<dbReference type="Proteomes" id="UP000825935">
    <property type="component" value="Chromosome 10"/>
</dbReference>
<dbReference type="AlphaFoldDB" id="A0A8T2TY49"/>
<dbReference type="Gene3D" id="1.20.58.120">
    <property type="entry name" value="BAG domain"/>
    <property type="match status" value="1"/>
</dbReference>
<proteinExistence type="predicted"/>
<dbReference type="PROSITE" id="PS51035">
    <property type="entry name" value="BAG"/>
    <property type="match status" value="1"/>
</dbReference>
<dbReference type="InterPro" id="IPR039773">
    <property type="entry name" value="BAG_chaperone_regulator"/>
</dbReference>
<evidence type="ECO:0000256" key="1">
    <source>
        <dbReference type="ARBA" id="ARBA00023186"/>
    </source>
</evidence>
<protein>
    <recommendedName>
        <fullName evidence="6">BAG family molecular chaperone regulator 1</fullName>
    </recommendedName>
</protein>
<dbReference type="PANTHER" id="PTHR12329:SF16">
    <property type="entry name" value="BAG FAMILY MOLECULAR CHAPERONE REGULATOR 1"/>
    <property type="match status" value="1"/>
</dbReference>
<accession>A0A8T2TY49</accession>
<organism evidence="4 5">
    <name type="scientific">Ceratopteris richardii</name>
    <name type="common">Triangle waterfern</name>
    <dbReference type="NCBI Taxonomy" id="49495"/>
    <lineage>
        <taxon>Eukaryota</taxon>
        <taxon>Viridiplantae</taxon>
        <taxon>Streptophyta</taxon>
        <taxon>Embryophyta</taxon>
        <taxon>Tracheophyta</taxon>
        <taxon>Polypodiopsida</taxon>
        <taxon>Polypodiidae</taxon>
        <taxon>Polypodiales</taxon>
        <taxon>Pteridineae</taxon>
        <taxon>Pteridaceae</taxon>
        <taxon>Parkerioideae</taxon>
        <taxon>Ceratopteris</taxon>
    </lineage>
</organism>
<sequence length="170" mass="19088">MRASVWSILQVCLWRDFHCFGSAFFKLSGDLKTNLAPLTGLCPNEQRLLFKGKPNEDGDVLRASGVQNHSKLLLIDNPASKEKRSLEARQNERIAKACQAVAVVRVEVDKLSVRVKSLETSIGNGNKIAENTFAMLSELLMQQLLKLDSIDAEGEARAQRKTEVHFIRFY</sequence>
<dbReference type="InterPro" id="IPR029071">
    <property type="entry name" value="Ubiquitin-like_domsf"/>
</dbReference>
<dbReference type="PANTHER" id="PTHR12329">
    <property type="entry name" value="BCL2-ASSOCIATED ATHANOGENE"/>
    <property type="match status" value="1"/>
</dbReference>
<keyword evidence="1" id="KW-0143">Chaperone</keyword>
<feature type="domain" description="BAG" evidence="3">
    <location>
        <begin position="100"/>
        <end position="164"/>
    </location>
</feature>
<dbReference type="SUPFAM" id="SSF54236">
    <property type="entry name" value="Ubiquitin-like"/>
    <property type="match status" value="1"/>
</dbReference>
<evidence type="ECO:0008006" key="6">
    <source>
        <dbReference type="Google" id="ProtNLM"/>
    </source>
</evidence>
<dbReference type="OrthoDB" id="417450at2759"/>
<dbReference type="GO" id="GO:0000774">
    <property type="term" value="F:adenyl-nucleotide exchange factor activity"/>
    <property type="evidence" value="ECO:0007669"/>
    <property type="project" value="TreeGrafter"/>
</dbReference>
<name>A0A8T2TY49_CERRI</name>
<dbReference type="InterPro" id="IPR036533">
    <property type="entry name" value="BAG_dom_sf"/>
</dbReference>
<evidence type="ECO:0000259" key="2">
    <source>
        <dbReference type="PROSITE" id="PS50053"/>
    </source>
</evidence>
<dbReference type="PROSITE" id="PS50053">
    <property type="entry name" value="UBIQUITIN_2"/>
    <property type="match status" value="1"/>
</dbReference>